<sequence>MESSKPNVAVLTPRSRMNEAQEELSRVVQTLVHIGEQFNQALVDSTHETTLYKSRVAELERRNHDNRSAANDVVIQKLKRVKRVLRDLVEELPEDDDLSVSARSSPHRPAVGVQGGESKNASPVLSTSGVSLRFATPQLEPSGTTPPSTPIVRLDARLPQSPPKLSPSRASPRHKSILFKPSTPTADESRRMATNRTPQTVVSPPKPLSPRTPPQHRSTMSTLFKPSSLSADENWNMSTNRAPQSAKVVCPIPWQGLQQRLGLSEDMVYSLESLSQMDDFCFRVQIVDNMAFVYEPLTMDCPSASLLLDWGTQSDNLSAAEYIINNLSTRPFFHTFILSAKKDIWYYIGAHTWTLTRLFPVWSVMNDQVSHPTDSRSRLHGHQSKRKVVNRLWTHNHQKHATQDIHQMLDDGRLVQFCVEVSSATLTPVSEAFAKKLDYHKPT</sequence>
<feature type="compositionally biased region" description="Polar residues" evidence="1">
    <location>
        <begin position="117"/>
        <end position="130"/>
    </location>
</feature>
<feature type="compositionally biased region" description="Polar residues" evidence="1">
    <location>
        <begin position="182"/>
        <end position="202"/>
    </location>
</feature>
<dbReference type="InParanoid" id="A0A0C3JU17"/>
<accession>A0A0C3JU17</accession>
<dbReference type="HOGENOM" id="CLU_050258_0_0_1"/>
<protein>
    <submittedName>
        <fullName evidence="2">Uncharacterized protein</fullName>
    </submittedName>
</protein>
<name>A0A0C3JU17_PISTI</name>
<gene>
    <name evidence="2" type="ORF">M404DRAFT_993636</name>
</gene>
<dbReference type="AlphaFoldDB" id="A0A0C3JU17"/>
<dbReference type="OrthoDB" id="2985494at2759"/>
<feature type="region of interest" description="Disordered" evidence="1">
    <location>
        <begin position="94"/>
        <end position="221"/>
    </location>
</feature>
<reference evidence="3" key="2">
    <citation type="submission" date="2015-01" db="EMBL/GenBank/DDBJ databases">
        <title>Evolutionary Origins and Diversification of the Mycorrhizal Mutualists.</title>
        <authorList>
            <consortium name="DOE Joint Genome Institute"/>
            <consortium name="Mycorrhizal Genomics Consortium"/>
            <person name="Kohler A."/>
            <person name="Kuo A."/>
            <person name="Nagy L.G."/>
            <person name="Floudas D."/>
            <person name="Copeland A."/>
            <person name="Barry K.W."/>
            <person name="Cichocki N."/>
            <person name="Veneault-Fourrey C."/>
            <person name="LaButti K."/>
            <person name="Lindquist E.A."/>
            <person name="Lipzen A."/>
            <person name="Lundell T."/>
            <person name="Morin E."/>
            <person name="Murat C."/>
            <person name="Riley R."/>
            <person name="Ohm R."/>
            <person name="Sun H."/>
            <person name="Tunlid A."/>
            <person name="Henrissat B."/>
            <person name="Grigoriev I.V."/>
            <person name="Hibbett D.S."/>
            <person name="Martin F."/>
        </authorList>
    </citation>
    <scope>NUCLEOTIDE SEQUENCE [LARGE SCALE GENOMIC DNA]</scope>
    <source>
        <strain evidence="3">Marx 270</strain>
    </source>
</reference>
<feature type="compositionally biased region" description="Pro residues" evidence="1">
    <location>
        <begin position="204"/>
        <end position="213"/>
    </location>
</feature>
<evidence type="ECO:0000256" key="1">
    <source>
        <dbReference type="SAM" id="MobiDB-lite"/>
    </source>
</evidence>
<dbReference type="Proteomes" id="UP000054217">
    <property type="component" value="Unassembled WGS sequence"/>
</dbReference>
<organism evidence="2 3">
    <name type="scientific">Pisolithus tinctorius Marx 270</name>
    <dbReference type="NCBI Taxonomy" id="870435"/>
    <lineage>
        <taxon>Eukaryota</taxon>
        <taxon>Fungi</taxon>
        <taxon>Dikarya</taxon>
        <taxon>Basidiomycota</taxon>
        <taxon>Agaricomycotina</taxon>
        <taxon>Agaricomycetes</taxon>
        <taxon>Agaricomycetidae</taxon>
        <taxon>Boletales</taxon>
        <taxon>Sclerodermatineae</taxon>
        <taxon>Pisolithaceae</taxon>
        <taxon>Pisolithus</taxon>
    </lineage>
</organism>
<evidence type="ECO:0000313" key="3">
    <source>
        <dbReference type="Proteomes" id="UP000054217"/>
    </source>
</evidence>
<proteinExistence type="predicted"/>
<dbReference type="EMBL" id="KN831947">
    <property type="protein sequence ID" value="KIO12648.1"/>
    <property type="molecule type" value="Genomic_DNA"/>
</dbReference>
<reference evidence="2 3" key="1">
    <citation type="submission" date="2014-04" db="EMBL/GenBank/DDBJ databases">
        <authorList>
            <consortium name="DOE Joint Genome Institute"/>
            <person name="Kuo A."/>
            <person name="Kohler A."/>
            <person name="Costa M.D."/>
            <person name="Nagy L.G."/>
            <person name="Floudas D."/>
            <person name="Copeland A."/>
            <person name="Barry K.W."/>
            <person name="Cichocki N."/>
            <person name="Veneault-Fourrey C."/>
            <person name="LaButti K."/>
            <person name="Lindquist E.A."/>
            <person name="Lipzen A."/>
            <person name="Lundell T."/>
            <person name="Morin E."/>
            <person name="Murat C."/>
            <person name="Sun H."/>
            <person name="Tunlid A."/>
            <person name="Henrissat B."/>
            <person name="Grigoriev I.V."/>
            <person name="Hibbett D.S."/>
            <person name="Martin F."/>
            <person name="Nordberg H.P."/>
            <person name="Cantor M.N."/>
            <person name="Hua S.X."/>
        </authorList>
    </citation>
    <scope>NUCLEOTIDE SEQUENCE [LARGE SCALE GENOMIC DNA]</scope>
    <source>
        <strain evidence="2 3">Marx 270</strain>
    </source>
</reference>
<keyword evidence="3" id="KW-1185">Reference proteome</keyword>
<evidence type="ECO:0000313" key="2">
    <source>
        <dbReference type="EMBL" id="KIO12648.1"/>
    </source>
</evidence>